<dbReference type="EMBL" id="FNBA01000002">
    <property type="protein sequence ID" value="SDE79374.1"/>
    <property type="molecule type" value="Genomic_DNA"/>
</dbReference>
<keyword evidence="2" id="KW-1185">Reference proteome</keyword>
<dbReference type="AlphaFoldDB" id="A0A1G7FU06"/>
<gene>
    <name evidence="1" type="ORF">SAMN05421855_102778</name>
</gene>
<protein>
    <recommendedName>
        <fullName evidence="3">Lipoprotein</fullName>
    </recommendedName>
</protein>
<reference evidence="1 2" key="1">
    <citation type="submission" date="2016-10" db="EMBL/GenBank/DDBJ databases">
        <authorList>
            <person name="de Groot N.N."/>
        </authorList>
    </citation>
    <scope>NUCLEOTIDE SEQUENCE [LARGE SCALE GENOMIC DNA]</scope>
    <source>
        <strain evidence="1 2">DSM 16195</strain>
    </source>
</reference>
<dbReference type="RefSeq" id="WP_093143723.1">
    <property type="nucleotide sequence ID" value="NZ_BMWO01000010.1"/>
</dbReference>
<name>A0A1G7FU06_9FLAO</name>
<evidence type="ECO:0000313" key="2">
    <source>
        <dbReference type="Proteomes" id="UP000199321"/>
    </source>
</evidence>
<dbReference type="STRING" id="227084.SAMN05421855_102778"/>
<evidence type="ECO:0008006" key="3">
    <source>
        <dbReference type="Google" id="ProtNLM"/>
    </source>
</evidence>
<dbReference type="PROSITE" id="PS51257">
    <property type="entry name" value="PROKAR_LIPOPROTEIN"/>
    <property type="match status" value="1"/>
</dbReference>
<dbReference type="Proteomes" id="UP000199321">
    <property type="component" value="Unassembled WGS sequence"/>
</dbReference>
<organism evidence="1 2">
    <name type="scientific">Ulvibacter litoralis</name>
    <dbReference type="NCBI Taxonomy" id="227084"/>
    <lineage>
        <taxon>Bacteria</taxon>
        <taxon>Pseudomonadati</taxon>
        <taxon>Bacteroidota</taxon>
        <taxon>Flavobacteriia</taxon>
        <taxon>Flavobacteriales</taxon>
        <taxon>Flavobacteriaceae</taxon>
        <taxon>Ulvibacter</taxon>
    </lineage>
</organism>
<proteinExistence type="predicted"/>
<dbReference type="OrthoDB" id="1448840at2"/>
<accession>A0A1G7FU06</accession>
<sequence length="293" mass="32247">MNFKLTLFIAIALLVVSCSKDTETVYQEADLKAQINVSEKEQAPRAIYDTSERGIYHGVIASGYNQTRGKVWVNVGNNTRYTALIEMVNGDVFHFELDSNDITLEERPTTFNFKTNEGGFILDVSNPRKPIITEASLYNEEYLANVLKSTSLQRAAVMTGVFSEIGNPLFSGTWNILSNGETDPSGYGGQAITMCMVTWNGRSLEDTTFETYTSPFLCLNSEVIPAVGTFGLNGIMCDDQVSVMGMSTVNWSLSFDTLVYTNYTDCLPRTSGLFTLDNGQGITRAGIIAIDLI</sequence>
<evidence type="ECO:0000313" key="1">
    <source>
        <dbReference type="EMBL" id="SDE79374.1"/>
    </source>
</evidence>